<evidence type="ECO:0000313" key="1">
    <source>
        <dbReference type="EMBL" id="JAD15999.1"/>
    </source>
</evidence>
<proteinExistence type="predicted"/>
<dbReference type="EMBL" id="GBRH01281896">
    <property type="protein sequence ID" value="JAD15999.1"/>
    <property type="molecule type" value="Transcribed_RNA"/>
</dbReference>
<sequence length="37" mass="4508">MHHFAFGRSEINYATSWTVVIVQRQELHNFQLQSLRY</sequence>
<dbReference type="AlphaFoldDB" id="A0A0A8XQ81"/>
<name>A0A0A8XQ81_ARUDO</name>
<reference evidence="1" key="2">
    <citation type="journal article" date="2015" name="Data Brief">
        <title>Shoot transcriptome of the giant reed, Arundo donax.</title>
        <authorList>
            <person name="Barrero R.A."/>
            <person name="Guerrero F.D."/>
            <person name="Moolhuijzen P."/>
            <person name="Goolsby J.A."/>
            <person name="Tidwell J."/>
            <person name="Bellgard S.E."/>
            <person name="Bellgard M.I."/>
        </authorList>
    </citation>
    <scope>NUCLEOTIDE SEQUENCE</scope>
    <source>
        <tissue evidence="1">Shoot tissue taken approximately 20 cm above the soil surface</tissue>
    </source>
</reference>
<organism evidence="1">
    <name type="scientific">Arundo donax</name>
    <name type="common">Giant reed</name>
    <name type="synonym">Donax arundinaceus</name>
    <dbReference type="NCBI Taxonomy" id="35708"/>
    <lineage>
        <taxon>Eukaryota</taxon>
        <taxon>Viridiplantae</taxon>
        <taxon>Streptophyta</taxon>
        <taxon>Embryophyta</taxon>
        <taxon>Tracheophyta</taxon>
        <taxon>Spermatophyta</taxon>
        <taxon>Magnoliopsida</taxon>
        <taxon>Liliopsida</taxon>
        <taxon>Poales</taxon>
        <taxon>Poaceae</taxon>
        <taxon>PACMAD clade</taxon>
        <taxon>Arundinoideae</taxon>
        <taxon>Arundineae</taxon>
        <taxon>Arundo</taxon>
    </lineage>
</organism>
<reference evidence="1" key="1">
    <citation type="submission" date="2014-09" db="EMBL/GenBank/DDBJ databases">
        <authorList>
            <person name="Magalhaes I.L.F."/>
            <person name="Oliveira U."/>
            <person name="Santos F.R."/>
            <person name="Vidigal T.H.D.A."/>
            <person name="Brescovit A.D."/>
            <person name="Santos A.J."/>
        </authorList>
    </citation>
    <scope>NUCLEOTIDE SEQUENCE</scope>
    <source>
        <tissue evidence="1">Shoot tissue taken approximately 20 cm above the soil surface</tissue>
    </source>
</reference>
<accession>A0A0A8XQ81</accession>
<protein>
    <submittedName>
        <fullName evidence="1">Uncharacterized protein</fullName>
    </submittedName>
</protein>